<name>A0A9P8TBS0_9ASCO</name>
<accession>A0A9P8TBS0</accession>
<dbReference type="EMBL" id="JAEUBD010000707">
    <property type="protein sequence ID" value="KAH3672934.1"/>
    <property type="molecule type" value="Genomic_DNA"/>
</dbReference>
<keyword evidence="3" id="KW-1185">Reference proteome</keyword>
<dbReference type="AlphaFoldDB" id="A0A9P8TBS0"/>
<keyword evidence="1" id="KW-0812">Transmembrane</keyword>
<organism evidence="2 3">
    <name type="scientific">Ogataea polymorpha</name>
    <dbReference type="NCBI Taxonomy" id="460523"/>
    <lineage>
        <taxon>Eukaryota</taxon>
        <taxon>Fungi</taxon>
        <taxon>Dikarya</taxon>
        <taxon>Ascomycota</taxon>
        <taxon>Saccharomycotina</taxon>
        <taxon>Pichiomycetes</taxon>
        <taxon>Pichiales</taxon>
        <taxon>Pichiaceae</taxon>
        <taxon>Ogataea</taxon>
    </lineage>
</organism>
<protein>
    <submittedName>
        <fullName evidence="2">Uncharacterized protein</fullName>
    </submittedName>
</protein>
<evidence type="ECO:0000313" key="3">
    <source>
        <dbReference type="Proteomes" id="UP000788993"/>
    </source>
</evidence>
<evidence type="ECO:0000313" key="2">
    <source>
        <dbReference type="EMBL" id="KAH3672934.1"/>
    </source>
</evidence>
<keyword evidence="1" id="KW-1133">Transmembrane helix</keyword>
<dbReference type="Proteomes" id="UP000788993">
    <property type="component" value="Unassembled WGS sequence"/>
</dbReference>
<proteinExistence type="predicted"/>
<keyword evidence="1" id="KW-0472">Membrane</keyword>
<evidence type="ECO:0000256" key="1">
    <source>
        <dbReference type="SAM" id="Phobius"/>
    </source>
</evidence>
<feature type="transmembrane region" description="Helical" evidence="1">
    <location>
        <begin position="12"/>
        <end position="33"/>
    </location>
</feature>
<gene>
    <name evidence="2" type="ORF">OGATHE_002165</name>
</gene>
<reference evidence="2" key="2">
    <citation type="submission" date="2021-01" db="EMBL/GenBank/DDBJ databases">
        <authorList>
            <person name="Schikora-Tamarit M.A."/>
        </authorList>
    </citation>
    <scope>NUCLEOTIDE SEQUENCE</scope>
    <source>
        <strain evidence="2">NCAIM Y.01608</strain>
    </source>
</reference>
<reference evidence="2" key="1">
    <citation type="journal article" date="2021" name="Open Biol.">
        <title>Shared evolutionary footprints suggest mitochondrial oxidative damage underlies multiple complex I losses in fungi.</title>
        <authorList>
            <person name="Schikora-Tamarit M.A."/>
            <person name="Marcet-Houben M."/>
            <person name="Nosek J."/>
            <person name="Gabaldon T."/>
        </authorList>
    </citation>
    <scope>NUCLEOTIDE SEQUENCE</scope>
    <source>
        <strain evidence="2">NCAIM Y.01608</strain>
    </source>
</reference>
<sequence>MFPSVKAVEKDTMNYAVVIASGVWILSIVYFYTYKYKYFHGPKSNLNDDDTTEPVSVDLVLDEKMA</sequence>
<comment type="caution">
    <text evidence="2">The sequence shown here is derived from an EMBL/GenBank/DDBJ whole genome shotgun (WGS) entry which is preliminary data.</text>
</comment>